<dbReference type="EnsemblPlants" id="AVESA.00010b.r2.1AG0042490.1">
    <property type="protein sequence ID" value="AVESA.00010b.r2.1AG0042490.1.CDS.1"/>
    <property type="gene ID" value="AVESA.00010b.r2.1AG0042490"/>
</dbReference>
<organism evidence="1 2">
    <name type="scientific">Avena sativa</name>
    <name type="common">Oat</name>
    <dbReference type="NCBI Taxonomy" id="4498"/>
    <lineage>
        <taxon>Eukaryota</taxon>
        <taxon>Viridiplantae</taxon>
        <taxon>Streptophyta</taxon>
        <taxon>Embryophyta</taxon>
        <taxon>Tracheophyta</taxon>
        <taxon>Spermatophyta</taxon>
        <taxon>Magnoliopsida</taxon>
        <taxon>Liliopsida</taxon>
        <taxon>Poales</taxon>
        <taxon>Poaceae</taxon>
        <taxon>BOP clade</taxon>
        <taxon>Pooideae</taxon>
        <taxon>Poodae</taxon>
        <taxon>Poeae</taxon>
        <taxon>Poeae Chloroplast Group 1 (Aveneae type)</taxon>
        <taxon>Aveninae</taxon>
        <taxon>Avena</taxon>
    </lineage>
</organism>
<dbReference type="Proteomes" id="UP001732700">
    <property type="component" value="Chromosome 1A"/>
</dbReference>
<keyword evidence="2" id="KW-1185">Reference proteome</keyword>
<proteinExistence type="predicted"/>
<name>A0ACD5TEX8_AVESA</name>
<evidence type="ECO:0000313" key="2">
    <source>
        <dbReference type="Proteomes" id="UP001732700"/>
    </source>
</evidence>
<reference evidence="1" key="1">
    <citation type="submission" date="2021-05" db="EMBL/GenBank/DDBJ databases">
        <authorList>
            <person name="Scholz U."/>
            <person name="Mascher M."/>
            <person name="Fiebig A."/>
        </authorList>
    </citation>
    <scope>NUCLEOTIDE SEQUENCE [LARGE SCALE GENOMIC DNA]</scope>
</reference>
<sequence length="224" mass="25872">MWEELRNMCSETSLTDRKDWCKWLLGKSGVFSVKSMYHALKINQVKCPLKNLWFIKVLLKIKVFLWLLFKKSILTRDVLKHRGWEGSDTFLFCSEKESIGHLFVHCSMAKYGWSVAQCALDIRTDFDFNSVSDIINCVFRFPSSVRSLVAVGVASVVWSLWKTRNAACFNNFFPYDPTSVLAQSALSMNWWADLQIRGLRGLQHRGARMQLRFSVKRRVGTDGA</sequence>
<evidence type="ECO:0000313" key="1">
    <source>
        <dbReference type="EnsemblPlants" id="AVESA.00010b.r2.1AG0042490.1.CDS.1"/>
    </source>
</evidence>
<reference evidence="1" key="2">
    <citation type="submission" date="2025-09" db="UniProtKB">
        <authorList>
            <consortium name="EnsemblPlants"/>
        </authorList>
    </citation>
    <scope>IDENTIFICATION</scope>
</reference>
<accession>A0ACD5TEX8</accession>
<protein>
    <submittedName>
        <fullName evidence="1">Uncharacterized protein</fullName>
    </submittedName>
</protein>